<reference evidence="5" key="2">
    <citation type="submission" date="2024-08" db="UniProtKB">
        <authorList>
            <consortium name="EnsemblMetazoa"/>
        </authorList>
    </citation>
    <scope>IDENTIFICATION</scope>
</reference>
<dbReference type="InterPro" id="IPR016186">
    <property type="entry name" value="C-type_lectin-like/link_sf"/>
</dbReference>
<feature type="chain" id="PRO_5010972068" description="C-type lectin domain-containing protein" evidence="2">
    <location>
        <begin position="20"/>
        <end position="141"/>
    </location>
</feature>
<dbReference type="InterPro" id="IPR018378">
    <property type="entry name" value="C-type_lectin_CS"/>
</dbReference>
<gene>
    <name evidence="5" type="primary">109534865</name>
    <name evidence="4" type="ORF">YQE_04115</name>
</gene>
<evidence type="ECO:0000256" key="2">
    <source>
        <dbReference type="SAM" id="SignalP"/>
    </source>
</evidence>
<sequence>MWKLAAFLVLVSLASRAAAQKYTIVTEQATYTQALAFCKRLGLTLVKERSLEDTDALNEAISAAGETAHFFYLGGFHQQDNILTPEWIWIDTGEEITYENWSTGASKDGECLVRTSASSVAGNWMSSTCTVQRYFICEQEE</sequence>
<dbReference type="CDD" id="cd00037">
    <property type="entry name" value="CLECT"/>
    <property type="match status" value="1"/>
</dbReference>
<evidence type="ECO:0000313" key="6">
    <source>
        <dbReference type="Proteomes" id="UP000019118"/>
    </source>
</evidence>
<dbReference type="OrthoDB" id="6338838at2759"/>
<reference evidence="4 6" key="1">
    <citation type="journal article" date="2013" name="Genome Biol.">
        <title>Draft genome of the mountain pine beetle, Dendroctonus ponderosae Hopkins, a major forest pest.</title>
        <authorList>
            <person name="Keeling C.I."/>
            <person name="Yuen M.M."/>
            <person name="Liao N.Y."/>
            <person name="Docking T.R."/>
            <person name="Chan S.K."/>
            <person name="Taylor G.A."/>
            <person name="Palmquist D.L."/>
            <person name="Jackman S.D."/>
            <person name="Nguyen A."/>
            <person name="Li M."/>
            <person name="Henderson H."/>
            <person name="Janes J.K."/>
            <person name="Zhao Y."/>
            <person name="Pandoh P."/>
            <person name="Moore R."/>
            <person name="Sperling F.A."/>
            <person name="Huber D.P."/>
            <person name="Birol I."/>
            <person name="Jones S.J."/>
            <person name="Bohlmann J."/>
        </authorList>
    </citation>
    <scope>NUCLEOTIDE SEQUENCE</scope>
</reference>
<dbReference type="SMART" id="SM00034">
    <property type="entry name" value="CLECT"/>
    <property type="match status" value="1"/>
</dbReference>
<dbReference type="InterPro" id="IPR016187">
    <property type="entry name" value="CTDL_fold"/>
</dbReference>
<dbReference type="Gene3D" id="3.10.100.10">
    <property type="entry name" value="Mannose-Binding Protein A, subunit A"/>
    <property type="match status" value="1"/>
</dbReference>
<evidence type="ECO:0000313" key="5">
    <source>
        <dbReference type="EnsemblMetazoa" id="XP_019756203.1"/>
    </source>
</evidence>
<dbReference type="EnsemblMetazoa" id="XM_019900644.1">
    <property type="protein sequence ID" value="XP_019756203.1"/>
    <property type="gene ID" value="LOC109534865"/>
</dbReference>
<organism evidence="4">
    <name type="scientific">Dendroctonus ponderosae</name>
    <name type="common">Mountain pine beetle</name>
    <dbReference type="NCBI Taxonomy" id="77166"/>
    <lineage>
        <taxon>Eukaryota</taxon>
        <taxon>Metazoa</taxon>
        <taxon>Ecdysozoa</taxon>
        <taxon>Arthropoda</taxon>
        <taxon>Hexapoda</taxon>
        <taxon>Insecta</taxon>
        <taxon>Pterygota</taxon>
        <taxon>Neoptera</taxon>
        <taxon>Endopterygota</taxon>
        <taxon>Coleoptera</taxon>
        <taxon>Polyphaga</taxon>
        <taxon>Cucujiformia</taxon>
        <taxon>Curculionidae</taxon>
        <taxon>Scolytinae</taxon>
        <taxon>Dendroctonus</taxon>
    </lineage>
</organism>
<keyword evidence="2" id="KW-0732">Signal</keyword>
<dbReference type="SUPFAM" id="SSF56436">
    <property type="entry name" value="C-type lectin-like"/>
    <property type="match status" value="1"/>
</dbReference>
<protein>
    <recommendedName>
        <fullName evidence="3">C-type lectin domain-containing protein</fullName>
    </recommendedName>
</protein>
<dbReference type="AlphaFoldDB" id="N6UFR2"/>
<feature type="non-terminal residue" evidence="4">
    <location>
        <position position="1"/>
    </location>
</feature>
<dbReference type="EMBL" id="KB740694">
    <property type="protein sequence ID" value="ENN79471.1"/>
    <property type="molecule type" value="Genomic_DNA"/>
</dbReference>
<dbReference type="InterPro" id="IPR001304">
    <property type="entry name" value="C-type_lectin-like"/>
</dbReference>
<dbReference type="PROSITE" id="PS50041">
    <property type="entry name" value="C_TYPE_LECTIN_2"/>
    <property type="match status" value="1"/>
</dbReference>
<keyword evidence="1" id="KW-1015">Disulfide bond</keyword>
<name>N6UFR2_DENPD</name>
<feature type="domain" description="C-type lectin" evidence="3">
    <location>
        <begin position="22"/>
        <end position="138"/>
    </location>
</feature>
<keyword evidence="6" id="KW-1185">Reference proteome</keyword>
<dbReference type="PROSITE" id="PS00615">
    <property type="entry name" value="C_TYPE_LECTIN_1"/>
    <property type="match status" value="1"/>
</dbReference>
<evidence type="ECO:0000313" key="4">
    <source>
        <dbReference type="EMBL" id="ENN79471.1"/>
    </source>
</evidence>
<feature type="signal peptide" evidence="2">
    <location>
        <begin position="1"/>
        <end position="19"/>
    </location>
</feature>
<evidence type="ECO:0000256" key="1">
    <source>
        <dbReference type="ARBA" id="ARBA00023157"/>
    </source>
</evidence>
<dbReference type="Pfam" id="PF00059">
    <property type="entry name" value="Lectin_C"/>
    <property type="match status" value="1"/>
</dbReference>
<accession>N6UFR2</accession>
<dbReference type="HOGENOM" id="CLU_1827269_0_0_1"/>
<evidence type="ECO:0000259" key="3">
    <source>
        <dbReference type="PROSITE" id="PS50041"/>
    </source>
</evidence>
<dbReference type="KEGG" id="dpa:109534865"/>
<dbReference type="Proteomes" id="UP000019118">
    <property type="component" value="Unassembled WGS sequence"/>
</dbReference>
<proteinExistence type="predicted"/>